<dbReference type="RefSeq" id="WP_262598365.1">
    <property type="nucleotide sequence ID" value="NZ_CP103300.1"/>
</dbReference>
<dbReference type="EMBL" id="CP103300">
    <property type="protein sequence ID" value="UYM16066.1"/>
    <property type="molecule type" value="Genomic_DNA"/>
</dbReference>
<gene>
    <name evidence="1" type="ORF">NX720_25220</name>
</gene>
<protein>
    <submittedName>
        <fullName evidence="1">Uncharacterized protein</fullName>
    </submittedName>
</protein>
<organism evidence="1 2">
    <name type="scientific">Endozoicomonas euniceicola</name>
    <dbReference type="NCBI Taxonomy" id="1234143"/>
    <lineage>
        <taxon>Bacteria</taxon>
        <taxon>Pseudomonadati</taxon>
        <taxon>Pseudomonadota</taxon>
        <taxon>Gammaproteobacteria</taxon>
        <taxon>Oceanospirillales</taxon>
        <taxon>Endozoicomonadaceae</taxon>
        <taxon>Endozoicomonas</taxon>
    </lineage>
</organism>
<reference evidence="1" key="1">
    <citation type="submission" date="2022-10" db="EMBL/GenBank/DDBJ databases">
        <title>Completed Genome Sequence of two octocoral isolated bacterium, Endozoicomonas euniceicola EF212T and Endozoicomonas gorgoniicola PS125T.</title>
        <authorList>
            <person name="Chiou Y.-J."/>
            <person name="Chen Y.-H."/>
        </authorList>
    </citation>
    <scope>NUCLEOTIDE SEQUENCE</scope>
    <source>
        <strain evidence="1">EF212</strain>
    </source>
</reference>
<keyword evidence="2" id="KW-1185">Reference proteome</keyword>
<evidence type="ECO:0000313" key="1">
    <source>
        <dbReference type="EMBL" id="UYM16066.1"/>
    </source>
</evidence>
<proteinExistence type="predicted"/>
<sequence length="101" mass="11203">MSLFRCHLNGTTASPPMMTYTDFCPSLYLRARGLASLWSSHNVLQSNDSSMNRNIKRNLDTMNPLGQTTTSPYPKANTLCETTKEPETIGHESDALISYTG</sequence>
<accession>A0ABY6GVG5</accession>
<dbReference type="Proteomes" id="UP001163255">
    <property type="component" value="Chromosome"/>
</dbReference>
<evidence type="ECO:0000313" key="2">
    <source>
        <dbReference type="Proteomes" id="UP001163255"/>
    </source>
</evidence>
<name>A0ABY6GVG5_9GAMM</name>